<evidence type="ECO:0000313" key="9">
    <source>
        <dbReference type="EMBL" id="KIW01336.1"/>
    </source>
</evidence>
<dbReference type="SUPFAM" id="SSF51556">
    <property type="entry name" value="Metallo-dependent hydrolases"/>
    <property type="match status" value="1"/>
</dbReference>
<dbReference type="GO" id="GO:0004151">
    <property type="term" value="F:dihydroorotase activity"/>
    <property type="evidence" value="ECO:0007669"/>
    <property type="project" value="UniProtKB-EC"/>
</dbReference>
<dbReference type="PANTHER" id="PTHR43137">
    <property type="entry name" value="DIHYDROOROTASE"/>
    <property type="match status" value="1"/>
</dbReference>
<dbReference type="NCBIfam" id="TIGR00856">
    <property type="entry name" value="pyrC_dimer"/>
    <property type="match status" value="1"/>
</dbReference>
<keyword evidence="8" id="KW-0665">Pyrimidine biosynthesis</keyword>
<evidence type="ECO:0000313" key="10">
    <source>
        <dbReference type="Proteomes" id="UP000053259"/>
    </source>
</evidence>
<dbReference type="EC" id="3.5.2.3" evidence="4"/>
<evidence type="ECO:0000256" key="7">
    <source>
        <dbReference type="ARBA" id="ARBA00022833"/>
    </source>
</evidence>
<dbReference type="GO" id="GO:0044205">
    <property type="term" value="P:'de novo' UMP biosynthetic process"/>
    <property type="evidence" value="ECO:0007669"/>
    <property type="project" value="UniProtKB-UniPathway"/>
</dbReference>
<dbReference type="GeneID" id="27315081"/>
<dbReference type="InterPro" id="IPR032466">
    <property type="entry name" value="Metal_Hydrolase"/>
</dbReference>
<keyword evidence="5" id="KW-0479">Metal-binding</keyword>
<evidence type="ECO:0000256" key="8">
    <source>
        <dbReference type="ARBA" id="ARBA00022975"/>
    </source>
</evidence>
<keyword evidence="10" id="KW-1185">Reference proteome</keyword>
<evidence type="ECO:0000256" key="4">
    <source>
        <dbReference type="ARBA" id="ARBA00012860"/>
    </source>
</evidence>
<comment type="cofactor">
    <cofactor evidence="1">
        <name>Zn(2+)</name>
        <dbReference type="ChEBI" id="CHEBI:29105"/>
    </cofactor>
</comment>
<comment type="similarity">
    <text evidence="3">Belongs to the metallo-dependent hydrolases superfamily. DHOase family. Class II DHOase subfamily.</text>
</comment>
<dbReference type="PROSITE" id="PS00483">
    <property type="entry name" value="DIHYDROOROTASE_2"/>
    <property type="match status" value="1"/>
</dbReference>
<dbReference type="STRING" id="253628.A0A0D1XGK4"/>
<keyword evidence="7" id="KW-0862">Zinc</keyword>
<evidence type="ECO:0000256" key="1">
    <source>
        <dbReference type="ARBA" id="ARBA00001947"/>
    </source>
</evidence>
<dbReference type="Proteomes" id="UP000053259">
    <property type="component" value="Unassembled WGS sequence"/>
</dbReference>
<comment type="pathway">
    <text evidence="2">Pyrimidine metabolism; UMP biosynthesis via de novo pathway; (S)-dihydroorotate from bicarbonate: step 3/3.</text>
</comment>
<dbReference type="VEuPathDB" id="FungiDB:PV09_07108"/>
<dbReference type="GO" id="GO:0006207">
    <property type="term" value="P:'de novo' pyrimidine nucleobase biosynthetic process"/>
    <property type="evidence" value="ECO:0007669"/>
    <property type="project" value="TreeGrafter"/>
</dbReference>
<dbReference type="EMBL" id="KN847555">
    <property type="protein sequence ID" value="KIW01336.1"/>
    <property type="molecule type" value="Genomic_DNA"/>
</dbReference>
<protein>
    <recommendedName>
        <fullName evidence="4">dihydroorotase</fullName>
        <ecNumber evidence="4">3.5.2.3</ecNumber>
    </recommendedName>
</protein>
<dbReference type="OrthoDB" id="1670005at2759"/>
<dbReference type="GO" id="GO:0046872">
    <property type="term" value="F:metal ion binding"/>
    <property type="evidence" value="ECO:0007669"/>
    <property type="project" value="UniProtKB-KW"/>
</dbReference>
<dbReference type="PIRSF" id="PIRSF001237">
    <property type="entry name" value="DHOdimr"/>
    <property type="match status" value="1"/>
</dbReference>
<dbReference type="UniPathway" id="UPA00070">
    <property type="reaction ID" value="UER00117"/>
</dbReference>
<organism evidence="9 10">
    <name type="scientific">Verruconis gallopava</name>
    <dbReference type="NCBI Taxonomy" id="253628"/>
    <lineage>
        <taxon>Eukaryota</taxon>
        <taxon>Fungi</taxon>
        <taxon>Dikarya</taxon>
        <taxon>Ascomycota</taxon>
        <taxon>Pezizomycotina</taxon>
        <taxon>Dothideomycetes</taxon>
        <taxon>Pleosporomycetidae</taxon>
        <taxon>Venturiales</taxon>
        <taxon>Sympoventuriaceae</taxon>
        <taxon>Verruconis</taxon>
    </lineage>
</organism>
<dbReference type="InterPro" id="IPR002195">
    <property type="entry name" value="Dihydroorotase_CS"/>
</dbReference>
<evidence type="ECO:0000256" key="5">
    <source>
        <dbReference type="ARBA" id="ARBA00022723"/>
    </source>
</evidence>
<proteinExistence type="inferred from homology"/>
<gene>
    <name evidence="9" type="ORF">PV09_07108</name>
</gene>
<dbReference type="FunFam" id="3.20.20.140:FF:000041">
    <property type="entry name" value="Dihydroorotase, variant"/>
    <property type="match status" value="1"/>
</dbReference>
<evidence type="ECO:0000256" key="2">
    <source>
        <dbReference type="ARBA" id="ARBA00004880"/>
    </source>
</evidence>
<sequence length="361" mass="39822">MPLEKFDNLELPATADFHVHLRDGEMMSLVTPTIRAGGVNTVYVMPNLVPPITSVEACLDYKKRLQEIEPNVEFLMSLYLHPDVTPTTIIEAKKAGIIGVKSYPAGVTTNSASGVVDYESFYPVFAEMERQDMILNIHGESPATKDSDITVLNAEEQFLPTLKSLHQKFPKLRIILEHCTTAKAVEVVKECGDTVAATITAHHLFLTIDNVVADPFCFCKPVAKTPADRNELLRTVVSGHPRIFLGTDSAPHSVVAKRGGDKGLDKAAAGVFTQPYATQTVLDALEEGIQQNVIREEDVTVDKLKGFLSGFGRAFYRASDTKGEKIVLKRKADVVVDSLKSGSLEVIPFRRGQKTWKVEWR</sequence>
<evidence type="ECO:0000256" key="6">
    <source>
        <dbReference type="ARBA" id="ARBA00022801"/>
    </source>
</evidence>
<dbReference type="Gene3D" id="3.20.20.140">
    <property type="entry name" value="Metal-dependent hydrolases"/>
    <property type="match status" value="1"/>
</dbReference>
<dbReference type="RefSeq" id="XP_016211205.1">
    <property type="nucleotide sequence ID" value="XM_016360833.1"/>
</dbReference>
<dbReference type="GO" id="GO:0005737">
    <property type="term" value="C:cytoplasm"/>
    <property type="evidence" value="ECO:0007669"/>
    <property type="project" value="TreeGrafter"/>
</dbReference>
<dbReference type="HAMAP" id="MF_00219">
    <property type="entry name" value="PyrC_classII"/>
    <property type="match status" value="1"/>
</dbReference>
<keyword evidence="6" id="KW-0378">Hydrolase</keyword>
<name>A0A0D1XGK4_9PEZI</name>
<reference evidence="9 10" key="1">
    <citation type="submission" date="2015-01" db="EMBL/GenBank/DDBJ databases">
        <title>The Genome Sequence of Ochroconis gallopava CBS43764.</title>
        <authorList>
            <consortium name="The Broad Institute Genomics Platform"/>
            <person name="Cuomo C."/>
            <person name="de Hoog S."/>
            <person name="Gorbushina A."/>
            <person name="Stielow B."/>
            <person name="Teixiera M."/>
            <person name="Abouelleil A."/>
            <person name="Chapman S.B."/>
            <person name="Priest M."/>
            <person name="Young S.K."/>
            <person name="Wortman J."/>
            <person name="Nusbaum C."/>
            <person name="Birren B."/>
        </authorList>
    </citation>
    <scope>NUCLEOTIDE SEQUENCE [LARGE SCALE GENOMIC DNA]</scope>
    <source>
        <strain evidence="9 10">CBS 43764</strain>
    </source>
</reference>
<evidence type="ECO:0000256" key="3">
    <source>
        <dbReference type="ARBA" id="ARBA00005631"/>
    </source>
</evidence>
<accession>A0A0D1XGK4</accession>
<dbReference type="InParanoid" id="A0A0D1XGK4"/>
<dbReference type="PANTHER" id="PTHR43137:SF1">
    <property type="entry name" value="DIHYDROOROTASE"/>
    <property type="match status" value="1"/>
</dbReference>
<dbReference type="InterPro" id="IPR004721">
    <property type="entry name" value="DHOdimr"/>
</dbReference>
<dbReference type="PROSITE" id="PS00482">
    <property type="entry name" value="DIHYDROOROTASE_1"/>
    <property type="match status" value="1"/>
</dbReference>
<dbReference type="FunCoup" id="A0A0D1XGK4">
    <property type="interactions" value="254"/>
</dbReference>
<dbReference type="AlphaFoldDB" id="A0A0D1XGK4"/>
<dbReference type="HOGENOM" id="CLU_041558_0_0_1"/>